<dbReference type="PANTHER" id="PTHR11777">
    <property type="entry name" value="ALANYL-TRNA SYNTHETASE"/>
    <property type="match status" value="1"/>
</dbReference>
<dbReference type="SUPFAM" id="SSF50447">
    <property type="entry name" value="Translation proteins"/>
    <property type="match status" value="1"/>
</dbReference>
<dbReference type="InterPro" id="IPR003156">
    <property type="entry name" value="DHHA1_dom"/>
</dbReference>
<dbReference type="FunFam" id="3.30.930.10:FF:000004">
    <property type="entry name" value="Alanine--tRNA ligase"/>
    <property type="match status" value="1"/>
</dbReference>
<keyword evidence="2 11" id="KW-0820">tRNA-binding</keyword>
<dbReference type="Pfam" id="PF02272">
    <property type="entry name" value="DHHA1"/>
    <property type="match status" value="1"/>
</dbReference>
<dbReference type="Gene3D" id="3.30.54.20">
    <property type="match status" value="1"/>
</dbReference>
<dbReference type="SMART" id="SM00863">
    <property type="entry name" value="tRNA_SAD"/>
    <property type="match status" value="1"/>
</dbReference>
<dbReference type="Gene3D" id="3.30.930.10">
    <property type="entry name" value="Bira Bifunctional Protein, Domain 2"/>
    <property type="match status" value="1"/>
</dbReference>
<dbReference type="AlphaFoldDB" id="A0A6N4RE33"/>
<dbReference type="Gene3D" id="3.30.980.10">
    <property type="entry name" value="Threonyl-trna Synthetase, Chain A, domain 2"/>
    <property type="match status" value="1"/>
</dbReference>
<dbReference type="SUPFAM" id="SSF55681">
    <property type="entry name" value="Class II aaRS and biotin synthetases"/>
    <property type="match status" value="1"/>
</dbReference>
<keyword evidence="11" id="KW-0963">Cytoplasm</keyword>
<accession>A0A6N4RE33</accession>
<dbReference type="NCBIfam" id="TIGR00344">
    <property type="entry name" value="alaS"/>
    <property type="match status" value="1"/>
</dbReference>
<evidence type="ECO:0000256" key="7">
    <source>
        <dbReference type="ARBA" id="ARBA00022840"/>
    </source>
</evidence>
<evidence type="ECO:0000256" key="6">
    <source>
        <dbReference type="ARBA" id="ARBA00022833"/>
    </source>
</evidence>
<comment type="domain">
    <text evidence="11">Consists of three domains; the N-terminal catalytic domain, the editing domain and the C-terminal C-Ala domain. The editing domain removes incorrectly charged amino acids, while the C-Ala domain, along with tRNA(Ala), serves as a bridge to cooperatively bring together the editing and aminoacylation centers thus stimulating deacylation of misacylated tRNAs.</text>
</comment>
<dbReference type="FunFam" id="2.40.30.130:FF:000001">
    <property type="entry name" value="Alanine--tRNA ligase"/>
    <property type="match status" value="1"/>
</dbReference>
<comment type="cofactor">
    <cofactor evidence="11">
        <name>Zn(2+)</name>
        <dbReference type="ChEBI" id="CHEBI:29105"/>
    </cofactor>
    <text evidence="11">Binds 1 zinc ion per subunit.</text>
</comment>
<evidence type="ECO:0000313" key="14">
    <source>
        <dbReference type="Proteomes" id="UP000320948"/>
    </source>
</evidence>
<dbReference type="GO" id="GO:0008270">
    <property type="term" value="F:zinc ion binding"/>
    <property type="evidence" value="ECO:0007669"/>
    <property type="project" value="UniProtKB-UniRule"/>
</dbReference>
<evidence type="ECO:0000256" key="3">
    <source>
        <dbReference type="ARBA" id="ARBA00022598"/>
    </source>
</evidence>
<dbReference type="FunFam" id="3.10.310.40:FF:000001">
    <property type="entry name" value="Alanine--tRNA ligase"/>
    <property type="match status" value="1"/>
</dbReference>
<dbReference type="InterPro" id="IPR012947">
    <property type="entry name" value="tRNA_SAD"/>
</dbReference>
<dbReference type="GO" id="GO:0006419">
    <property type="term" value="P:alanyl-tRNA aminoacylation"/>
    <property type="evidence" value="ECO:0007669"/>
    <property type="project" value="UniProtKB-UniRule"/>
</dbReference>
<comment type="similarity">
    <text evidence="1 11">Belongs to the class-II aminoacyl-tRNA synthetase family.</text>
</comment>
<dbReference type="GO" id="GO:0045892">
    <property type="term" value="P:negative regulation of DNA-templated transcription"/>
    <property type="evidence" value="ECO:0007669"/>
    <property type="project" value="TreeGrafter"/>
</dbReference>
<keyword evidence="4 11" id="KW-0479">Metal-binding</keyword>
<reference evidence="13 14" key="1">
    <citation type="journal article" date="2017" name="Nat. Commun.">
        <title>In situ click chemistry generation of cyclooxygenase-2 inhibitors.</title>
        <authorList>
            <person name="Bhardwaj A."/>
            <person name="Kaur J."/>
            <person name="Wuest M."/>
            <person name="Wuest F."/>
        </authorList>
    </citation>
    <scope>NUCLEOTIDE SEQUENCE [LARGE SCALE GENOMIC DNA]</scope>
    <source>
        <strain evidence="13">S2_018_000_R2_106</strain>
    </source>
</reference>
<keyword evidence="9 11" id="KW-0648">Protein biosynthesis</keyword>
<dbReference type="InterPro" id="IPR002318">
    <property type="entry name" value="Ala-tRNA-lgiase_IIc"/>
</dbReference>
<comment type="caution">
    <text evidence="13">The sequence shown here is derived from an EMBL/GenBank/DDBJ whole genome shotgun (WGS) entry which is preliminary data.</text>
</comment>
<gene>
    <name evidence="11 13" type="primary">alaS</name>
    <name evidence="13" type="ORF">DI628_02740</name>
</gene>
<dbReference type="PROSITE" id="PS50860">
    <property type="entry name" value="AA_TRNA_LIGASE_II_ALA"/>
    <property type="match status" value="1"/>
</dbReference>
<dbReference type="PANTHER" id="PTHR11777:SF9">
    <property type="entry name" value="ALANINE--TRNA LIGASE, CYTOPLASMIC"/>
    <property type="match status" value="1"/>
</dbReference>
<protein>
    <recommendedName>
        <fullName evidence="11">Alanine--tRNA ligase</fullName>
        <ecNumber evidence="11">6.1.1.7</ecNumber>
    </recommendedName>
    <alternativeName>
        <fullName evidence="11">Alanyl-tRNA synthetase</fullName>
        <shortName evidence="11">AlaRS</shortName>
    </alternativeName>
</protein>
<dbReference type="SUPFAM" id="SSF55186">
    <property type="entry name" value="ThrRS/AlaRS common domain"/>
    <property type="match status" value="1"/>
</dbReference>
<feature type="domain" description="Alanyl-transfer RNA synthetases family profile" evidence="12">
    <location>
        <begin position="2"/>
        <end position="716"/>
    </location>
</feature>
<proteinExistence type="inferred from homology"/>
<feature type="binding site" evidence="11">
    <location>
        <position position="565"/>
    </location>
    <ligand>
        <name>Zn(2+)</name>
        <dbReference type="ChEBI" id="CHEBI:29105"/>
    </ligand>
</feature>
<dbReference type="HAMAP" id="MF_00036_B">
    <property type="entry name" value="Ala_tRNA_synth_B"/>
    <property type="match status" value="1"/>
</dbReference>
<dbReference type="FunFam" id="3.30.980.10:FF:000004">
    <property type="entry name" value="Alanine--tRNA ligase, cytoplasmic"/>
    <property type="match status" value="1"/>
</dbReference>
<keyword evidence="7 11" id="KW-0067">ATP-binding</keyword>
<keyword evidence="5 11" id="KW-0547">Nucleotide-binding</keyword>
<dbReference type="GO" id="GO:0005829">
    <property type="term" value="C:cytosol"/>
    <property type="evidence" value="ECO:0007669"/>
    <property type="project" value="TreeGrafter"/>
</dbReference>
<comment type="subcellular location">
    <subcellularLocation>
        <location evidence="11">Cytoplasm</location>
    </subcellularLocation>
</comment>
<dbReference type="EMBL" id="VAFM01000001">
    <property type="protein sequence ID" value="TKW61559.1"/>
    <property type="molecule type" value="Genomic_DNA"/>
</dbReference>
<dbReference type="PRINTS" id="PR00980">
    <property type="entry name" value="TRNASYNTHALA"/>
</dbReference>
<keyword evidence="6 11" id="KW-0862">Zinc</keyword>
<dbReference type="InterPro" id="IPR018162">
    <property type="entry name" value="Ala-tRNA-ligase_IIc_anticod-bd"/>
</dbReference>
<evidence type="ECO:0000259" key="12">
    <source>
        <dbReference type="PROSITE" id="PS50860"/>
    </source>
</evidence>
<dbReference type="Pfam" id="PF01411">
    <property type="entry name" value="tRNA-synt_2c"/>
    <property type="match status" value="1"/>
</dbReference>
<dbReference type="CDD" id="cd00673">
    <property type="entry name" value="AlaRS_core"/>
    <property type="match status" value="1"/>
</dbReference>
<sequence>MMTGAEIRRSFLEHYRSKDHVIVPSSSLVPDNDPTLMFTNSGMVQFKNNFTGADTRLKRAASVQKSVRAGGKHNDLENVGHTARHHTFFEMMGNFSFGDYFKQESLVWGWEWVTEVLKIDPTRLCVTVYHDDDEAFDIWNKVIGLKKEDIIRIPTSDNFWTMGDTGPCGPCSEIFFDHGPSVYGGRPGTPEEDGDRFMEIWNHVFTQFDLQKDGTKVPLKNKNIDTGAGLERVMAVAQGVHSNYDTDVFQSIISAAAKMAGTEYRKDKDGDVSLRVIADHLRAMTFLMVDGVMPSNEGRGYVLRRIMRRAMRHGNLLGMDKPFIHNLVPTLVGVMGEAYPELQRGANMASDVIKMEEERFGRTLKQGMGLLDEATKSLKSGDTLDGEVIFKLYDTFGFPVDLTNDALKSKGIKLDEEGFQTHMEAQRARARASFKGSGDVKLSDVWFDVQEKTGTTEFLGYKVTSAEAVVKALVADNEQTEAIESGSKGIMVVSQTPFYAESGGQVGDTGTIAGEGFKGLVTDTHKVLDGVFIHHVTITEGRLCVGANVELQVDNARRDAIQRNHTATHIMFAALRDVLGDHVVQRGSRQDDQLTRFDISHPKAVTAEEIAKVEAWVNARIWQNLPVVTKVIDKDDAVKSGATAQFGEKYGDEVRVVYVGNPDSVNMVTADLCGGTHVSQTGEIGLFRITGESSVAAGIRRIEAVTHEAARQSYAAESDLLKSLALQLKTKATDLPERIKTLQTAGKQAAKASATVDTSSLLNKAEAYNGNAKLVVSEVNGADADALRAAVEDLKGRIGSGVVLLGSATEGKVSLVAGVTKDLSGTISAGDILKAACTAIGGRGGGKPELAMGGGSGDLATALSAGRAAL</sequence>
<dbReference type="Proteomes" id="UP000320948">
    <property type="component" value="Unassembled WGS sequence"/>
</dbReference>
<feature type="binding site" evidence="11">
    <location>
        <position position="569"/>
    </location>
    <ligand>
        <name>Zn(2+)</name>
        <dbReference type="ChEBI" id="CHEBI:29105"/>
    </ligand>
</feature>
<feature type="binding site" evidence="11">
    <location>
        <position position="677"/>
    </location>
    <ligand>
        <name>Zn(2+)</name>
        <dbReference type="ChEBI" id="CHEBI:29105"/>
    </ligand>
</feature>
<evidence type="ECO:0000256" key="5">
    <source>
        <dbReference type="ARBA" id="ARBA00022741"/>
    </source>
</evidence>
<comment type="catalytic activity">
    <reaction evidence="11">
        <text>tRNA(Ala) + L-alanine + ATP = L-alanyl-tRNA(Ala) + AMP + diphosphate</text>
        <dbReference type="Rhea" id="RHEA:12540"/>
        <dbReference type="Rhea" id="RHEA-COMP:9657"/>
        <dbReference type="Rhea" id="RHEA-COMP:9923"/>
        <dbReference type="ChEBI" id="CHEBI:30616"/>
        <dbReference type="ChEBI" id="CHEBI:33019"/>
        <dbReference type="ChEBI" id="CHEBI:57972"/>
        <dbReference type="ChEBI" id="CHEBI:78442"/>
        <dbReference type="ChEBI" id="CHEBI:78497"/>
        <dbReference type="ChEBI" id="CHEBI:456215"/>
        <dbReference type="EC" id="6.1.1.7"/>
    </reaction>
</comment>
<dbReference type="GO" id="GO:0000049">
    <property type="term" value="F:tRNA binding"/>
    <property type="evidence" value="ECO:0007669"/>
    <property type="project" value="UniProtKB-KW"/>
</dbReference>
<dbReference type="GO" id="GO:0002161">
    <property type="term" value="F:aminoacyl-tRNA deacylase activity"/>
    <property type="evidence" value="ECO:0007669"/>
    <property type="project" value="TreeGrafter"/>
</dbReference>
<evidence type="ECO:0000256" key="11">
    <source>
        <dbReference type="HAMAP-Rule" id="MF_00036"/>
    </source>
</evidence>
<evidence type="ECO:0000313" key="13">
    <source>
        <dbReference type="EMBL" id="TKW61559.1"/>
    </source>
</evidence>
<dbReference type="InterPro" id="IPR023033">
    <property type="entry name" value="Ala_tRNA_ligase_euk/bac"/>
</dbReference>
<evidence type="ECO:0000256" key="9">
    <source>
        <dbReference type="ARBA" id="ARBA00022917"/>
    </source>
</evidence>
<evidence type="ECO:0000256" key="8">
    <source>
        <dbReference type="ARBA" id="ARBA00022884"/>
    </source>
</evidence>
<feature type="binding site" evidence="11">
    <location>
        <position position="673"/>
    </location>
    <ligand>
        <name>Zn(2+)</name>
        <dbReference type="ChEBI" id="CHEBI:29105"/>
    </ligand>
</feature>
<dbReference type="EC" id="6.1.1.7" evidence="11"/>
<name>A0A6N4RE33_BLAVI</name>
<dbReference type="InterPro" id="IPR018164">
    <property type="entry name" value="Ala-tRNA-synth_IIc_N"/>
</dbReference>
<evidence type="ECO:0000256" key="10">
    <source>
        <dbReference type="ARBA" id="ARBA00023146"/>
    </source>
</evidence>
<keyword evidence="8 11" id="KW-0694">RNA-binding</keyword>
<dbReference type="Pfam" id="PF07973">
    <property type="entry name" value="tRNA_SAD"/>
    <property type="match status" value="1"/>
</dbReference>
<dbReference type="InterPro" id="IPR050058">
    <property type="entry name" value="Ala-tRNA_ligase"/>
</dbReference>
<evidence type="ECO:0000256" key="2">
    <source>
        <dbReference type="ARBA" id="ARBA00022555"/>
    </source>
</evidence>
<keyword evidence="3 11" id="KW-0436">Ligase</keyword>
<dbReference type="InterPro" id="IPR045864">
    <property type="entry name" value="aa-tRNA-synth_II/BPL/LPL"/>
</dbReference>
<dbReference type="InterPro" id="IPR018165">
    <property type="entry name" value="Ala-tRNA-synth_IIc_core"/>
</dbReference>
<dbReference type="SUPFAM" id="SSF101353">
    <property type="entry name" value="Putative anticodon-binding domain of alanyl-tRNA synthetase (AlaRS)"/>
    <property type="match status" value="1"/>
</dbReference>
<dbReference type="GO" id="GO:0004813">
    <property type="term" value="F:alanine-tRNA ligase activity"/>
    <property type="evidence" value="ECO:0007669"/>
    <property type="project" value="UniProtKB-UniRule"/>
</dbReference>
<dbReference type="Gene3D" id="3.10.310.40">
    <property type="match status" value="1"/>
</dbReference>
<dbReference type="GO" id="GO:0005524">
    <property type="term" value="F:ATP binding"/>
    <property type="evidence" value="ECO:0007669"/>
    <property type="project" value="UniProtKB-UniRule"/>
</dbReference>
<dbReference type="InterPro" id="IPR018163">
    <property type="entry name" value="Thr/Ala-tRNA-synth_IIc_edit"/>
</dbReference>
<organism evidence="13 14">
    <name type="scientific">Blastochloris viridis</name>
    <name type="common">Rhodopseudomonas viridis</name>
    <dbReference type="NCBI Taxonomy" id="1079"/>
    <lineage>
        <taxon>Bacteria</taxon>
        <taxon>Pseudomonadati</taxon>
        <taxon>Pseudomonadota</taxon>
        <taxon>Alphaproteobacteria</taxon>
        <taxon>Hyphomicrobiales</taxon>
        <taxon>Blastochloridaceae</taxon>
        <taxon>Blastochloris</taxon>
    </lineage>
</organism>
<evidence type="ECO:0000256" key="1">
    <source>
        <dbReference type="ARBA" id="ARBA00008226"/>
    </source>
</evidence>
<comment type="function">
    <text evidence="11">Catalyzes the attachment of alanine to tRNA(Ala) in a two-step reaction: alanine is first activated by ATP to form Ala-AMP and then transferred to the acceptor end of tRNA(Ala). Also edits incorrectly charged Ser-tRNA(Ala) and Gly-tRNA(Ala) via its editing domain.</text>
</comment>
<keyword evidence="10 11" id="KW-0030">Aminoacyl-tRNA synthetase</keyword>
<dbReference type="InterPro" id="IPR009000">
    <property type="entry name" value="Transl_B-barrel_sf"/>
</dbReference>
<dbReference type="Gene3D" id="2.40.30.130">
    <property type="match status" value="1"/>
</dbReference>
<evidence type="ECO:0000256" key="4">
    <source>
        <dbReference type="ARBA" id="ARBA00022723"/>
    </source>
</evidence>